<evidence type="ECO:0000256" key="2">
    <source>
        <dbReference type="ARBA" id="ARBA00022576"/>
    </source>
</evidence>
<organism evidence="5 6">
    <name type="scientific">Bacillus safensis</name>
    <dbReference type="NCBI Taxonomy" id="561879"/>
    <lineage>
        <taxon>Bacteria</taxon>
        <taxon>Bacillati</taxon>
        <taxon>Bacillota</taxon>
        <taxon>Bacilli</taxon>
        <taxon>Bacillales</taxon>
        <taxon>Bacillaceae</taxon>
        <taxon>Bacillus</taxon>
    </lineage>
</organism>
<evidence type="ECO:0000256" key="4">
    <source>
        <dbReference type="ARBA" id="ARBA00022898"/>
    </source>
</evidence>
<evidence type="ECO:0000256" key="3">
    <source>
        <dbReference type="ARBA" id="ARBA00022679"/>
    </source>
</evidence>
<dbReference type="Gene3D" id="3.40.640.10">
    <property type="entry name" value="Type I PLP-dependent aspartate aminotransferase-like (Major domain)"/>
    <property type="match status" value="1"/>
</dbReference>
<accession>A0A5S9M121</accession>
<dbReference type="PANTHER" id="PTHR42790">
    <property type="entry name" value="AMINOTRANSFERASE"/>
    <property type="match status" value="1"/>
</dbReference>
<name>A0A5S9M121_BACIA</name>
<dbReference type="InterPro" id="IPR050859">
    <property type="entry name" value="Class-I_PLP-dep_aminotransf"/>
</dbReference>
<dbReference type="PANTHER" id="PTHR42790:SF22">
    <property type="entry name" value="GNTR FAMILY REGULATORY PROTEIN"/>
    <property type="match status" value="1"/>
</dbReference>
<proteinExistence type="predicted"/>
<keyword evidence="3" id="KW-0808">Transferase</keyword>
<dbReference type="Proteomes" id="UP000464658">
    <property type="component" value="Chromosome"/>
</dbReference>
<dbReference type="GO" id="GO:1901605">
    <property type="term" value="P:alpha-amino acid metabolic process"/>
    <property type="evidence" value="ECO:0007669"/>
    <property type="project" value="TreeGrafter"/>
</dbReference>
<evidence type="ECO:0000313" key="6">
    <source>
        <dbReference type="Proteomes" id="UP000464658"/>
    </source>
</evidence>
<comment type="cofactor">
    <cofactor evidence="1">
        <name>pyridoxal 5'-phosphate</name>
        <dbReference type="ChEBI" id="CHEBI:597326"/>
    </cofactor>
</comment>
<dbReference type="SUPFAM" id="SSF53383">
    <property type="entry name" value="PLP-dependent transferases"/>
    <property type="match status" value="1"/>
</dbReference>
<evidence type="ECO:0000313" key="5">
    <source>
        <dbReference type="EMBL" id="BBP86412.1"/>
    </source>
</evidence>
<dbReference type="InterPro" id="IPR015421">
    <property type="entry name" value="PyrdxlP-dep_Trfase_major"/>
</dbReference>
<keyword evidence="2" id="KW-0032">Aminotransferase</keyword>
<dbReference type="InterPro" id="IPR015424">
    <property type="entry name" value="PyrdxlP-dep_Trfase"/>
</dbReference>
<reference evidence="5 6" key="1">
    <citation type="submission" date="2019-12" db="EMBL/GenBank/DDBJ databases">
        <title>Full genome sequence of a Bacillus safensis strain isolated from commercially available natto in Indonesia.</title>
        <authorList>
            <person name="Yoshida M."/>
            <person name="Uomi M."/>
            <person name="Waturangi D."/>
            <person name="Ekaputri J.J."/>
            <person name="Setiamarga D.H.E."/>
        </authorList>
    </citation>
    <scope>NUCLEOTIDE SEQUENCE [LARGE SCALE GENOMIC DNA]</scope>
    <source>
        <strain evidence="5 6">IDN1</strain>
    </source>
</reference>
<sequence length="101" mass="11742">MGRGARIITVPVDHEGMNMKQLQSICDKYKPKLIYTIPTFHSPTGASMSMKRRKQLLLLAQSIDCLIVEDDPYRELYFEKKPPAPIKKAWTMMDMSFIYED</sequence>
<dbReference type="AlphaFoldDB" id="A0A5S9M121"/>
<keyword evidence="4" id="KW-0663">Pyridoxal phosphate</keyword>
<evidence type="ECO:0000256" key="1">
    <source>
        <dbReference type="ARBA" id="ARBA00001933"/>
    </source>
</evidence>
<gene>
    <name evidence="5" type="ORF">BsIDN1_00300</name>
</gene>
<protein>
    <recommendedName>
        <fullName evidence="7">Aminotransferase class I/classII domain-containing protein</fullName>
    </recommendedName>
</protein>
<evidence type="ECO:0008006" key="7">
    <source>
        <dbReference type="Google" id="ProtNLM"/>
    </source>
</evidence>
<dbReference type="EMBL" id="AP021906">
    <property type="protein sequence ID" value="BBP86412.1"/>
    <property type="molecule type" value="Genomic_DNA"/>
</dbReference>
<dbReference type="GO" id="GO:0008483">
    <property type="term" value="F:transaminase activity"/>
    <property type="evidence" value="ECO:0007669"/>
    <property type="project" value="UniProtKB-KW"/>
</dbReference>